<dbReference type="Proteomes" id="UP000076234">
    <property type="component" value="Chromosome"/>
</dbReference>
<gene>
    <name evidence="1" type="ORF">AOA14_04395</name>
</gene>
<evidence type="ECO:0000313" key="2">
    <source>
        <dbReference type="Proteomes" id="UP000076234"/>
    </source>
</evidence>
<dbReference type="SUPFAM" id="SSF54427">
    <property type="entry name" value="NTF2-like"/>
    <property type="match status" value="1"/>
</dbReference>
<reference evidence="1 2" key="2">
    <citation type="journal article" date="2016" name="Genome Announc.">
        <title>Complete Genome Sequence of Sphingopyxis terrae Strain 203-1 (NBRC 111660), a Polyethylene Glycol Degrader.</title>
        <authorList>
            <person name="Ohtsubo Y."/>
            <person name="Nonoyama S."/>
            <person name="Nagata Y."/>
            <person name="Numata M."/>
            <person name="Tsuchikane K."/>
            <person name="Hosoyama A."/>
            <person name="Yamazoe A."/>
            <person name="Tsuda M."/>
            <person name="Fujita N."/>
            <person name="Kawai F."/>
        </authorList>
    </citation>
    <scope>NUCLEOTIDE SEQUENCE [LARGE SCALE GENOMIC DNA]</scope>
    <source>
        <strain evidence="1 2">203-1</strain>
    </source>
</reference>
<dbReference type="KEGG" id="ster:AOA14_04395"/>
<evidence type="ECO:0008006" key="3">
    <source>
        <dbReference type="Google" id="ProtNLM"/>
    </source>
</evidence>
<sequence length="125" mass="14012">MFERLAPDVDIWLRDDVELRPPTYGKSWTGKELVGRLLNFASREFGGLVYTDSWCNGDRYALRFEGEIEGRHFSGVDIVSLDREGLIARIEIFARPPAAMLALRDRMGAQVQADPVAARLMGLAA</sequence>
<name>A0A142VVU3_9SPHN</name>
<evidence type="ECO:0000313" key="1">
    <source>
        <dbReference type="EMBL" id="AMU93842.1"/>
    </source>
</evidence>
<protein>
    <recommendedName>
        <fullName evidence="3">SnoaL-like domain-containing protein</fullName>
    </recommendedName>
</protein>
<dbReference type="EMBL" id="CP013342">
    <property type="protein sequence ID" value="AMU93842.1"/>
    <property type="molecule type" value="Genomic_DNA"/>
</dbReference>
<proteinExistence type="predicted"/>
<organism evidence="1 2">
    <name type="scientific">Sphingopyxis terrae subsp. terrae NBRC 15098</name>
    <dbReference type="NCBI Taxonomy" id="1219058"/>
    <lineage>
        <taxon>Bacteria</taxon>
        <taxon>Pseudomonadati</taxon>
        <taxon>Pseudomonadota</taxon>
        <taxon>Alphaproteobacteria</taxon>
        <taxon>Sphingomonadales</taxon>
        <taxon>Sphingomonadaceae</taxon>
        <taxon>Sphingopyxis</taxon>
    </lineage>
</organism>
<reference evidence="2" key="1">
    <citation type="submission" date="2015-11" db="EMBL/GenBank/DDBJ databases">
        <title>Complete genome sequence of a polyethylene glycol-degrading strain Sphingopyxis terrae strain 203-1 (NBRC 15098).</title>
        <authorList>
            <person name="Yoshiyuki O."/>
            <person name="Shouta N."/>
            <person name="Nagata Y."/>
            <person name="Numata M."/>
            <person name="Tsuchikane K."/>
            <person name="Hosoyama A."/>
            <person name="Yamazoe A."/>
            <person name="Tsuda M."/>
            <person name="Fujita N."/>
            <person name="Kawai F."/>
        </authorList>
    </citation>
    <scope>NUCLEOTIDE SEQUENCE [LARGE SCALE GENOMIC DNA]</scope>
    <source>
        <strain evidence="2">203-1</strain>
    </source>
</reference>
<dbReference type="STRING" id="1219058.AOA14_04395"/>
<dbReference type="AlphaFoldDB" id="A0A142VVU3"/>
<accession>A0A142VVU3</accession>
<dbReference type="Gene3D" id="3.10.450.50">
    <property type="match status" value="1"/>
</dbReference>
<dbReference type="InterPro" id="IPR032710">
    <property type="entry name" value="NTF2-like_dom_sf"/>
</dbReference>